<protein>
    <submittedName>
        <fullName evidence="1">Uncharacterized protein</fullName>
    </submittedName>
</protein>
<proteinExistence type="predicted"/>
<keyword evidence="2" id="KW-1185">Reference proteome</keyword>
<dbReference type="EMBL" id="CM047943">
    <property type="protein sequence ID" value="KAI9899948.1"/>
    <property type="molecule type" value="Genomic_DNA"/>
</dbReference>
<comment type="caution">
    <text evidence="1">The sequence shown here is derived from an EMBL/GenBank/DDBJ whole genome shotgun (WGS) entry which is preliminary data.</text>
</comment>
<accession>A0ACC0V0M1</accession>
<organism evidence="1 2">
    <name type="scientific">Trichothecium roseum</name>
    <dbReference type="NCBI Taxonomy" id="47278"/>
    <lineage>
        <taxon>Eukaryota</taxon>
        <taxon>Fungi</taxon>
        <taxon>Dikarya</taxon>
        <taxon>Ascomycota</taxon>
        <taxon>Pezizomycotina</taxon>
        <taxon>Sordariomycetes</taxon>
        <taxon>Hypocreomycetidae</taxon>
        <taxon>Hypocreales</taxon>
        <taxon>Hypocreales incertae sedis</taxon>
        <taxon>Trichothecium</taxon>
    </lineage>
</organism>
<sequence length="671" mass="74492">MSTPTPNRHSASQQGRTPSQLAGATPPVTTPFSNAAQAAFSPRNPRTSPQQVKKSPATSTMMNHASNGPLNFDSPSTAAAMGALSLSGSLDLHLSNVGSLGQMDREDDKLKKLEGILDILKKKKGYVSEEGLERLAQRIGLDCLVEDVPGPDGRKMKTLIIAGSHTQIDVVLDNNIVQNVSLTFPDLSPTTSQHMEAAEPILLKDLKLAPGQSPLTKTLDKFADNLQKLAALDKLSIMPSLDCRQALMGIYTSLDRLHKWDISKIREQPGMGGATDAKVSMSTMCTRNGRPKLHARGIVGLALQYWKEYRFVPPTDAASERYAEDEEKVWSLLIGCAPIDGLGIPPVRMSDNWLAQNIVKEEGLEGMKTEVLDWQEPPNILLPTSEDNKDAGMEMLQPDLSTRRVPQVMFTVTFDPPIILAQSDWARLYQHASLEPPTLFHFPPPTFDQLFFPLSPGVAPDPSELRQISRRRNVRVFDKEGKQDTVEHHNSLYIYKQIYSQRVSSMPFSHPKQLIEMLPLLRQYAFISTLLQNSFGPNTQEAPLKPPQSKSTGSSHVTQDATKTSTVTDDLATFMETEPMDIASNSATLSDGERMDVILWVHPMPRLEVVFPFGNTTGNIRLQILHNAVVQIVDENVITDGRNFTKQELGQVLEHMEDLCKWVEWIRTRLA</sequence>
<dbReference type="Proteomes" id="UP001163324">
    <property type="component" value="Chromosome 4"/>
</dbReference>
<reference evidence="1" key="1">
    <citation type="submission" date="2022-10" db="EMBL/GenBank/DDBJ databases">
        <title>Complete Genome of Trichothecium roseum strain YXFP-22015, a Plant Pathogen Isolated from Citrus.</title>
        <authorList>
            <person name="Wang Y."/>
            <person name="Zhu L."/>
        </authorList>
    </citation>
    <scope>NUCLEOTIDE SEQUENCE</scope>
    <source>
        <strain evidence="1">YXFP-22015</strain>
    </source>
</reference>
<name>A0ACC0V0M1_9HYPO</name>
<evidence type="ECO:0000313" key="1">
    <source>
        <dbReference type="EMBL" id="KAI9899948.1"/>
    </source>
</evidence>
<evidence type="ECO:0000313" key="2">
    <source>
        <dbReference type="Proteomes" id="UP001163324"/>
    </source>
</evidence>
<gene>
    <name evidence="1" type="ORF">N3K66_004210</name>
</gene>